<dbReference type="Proteomes" id="UP000759537">
    <property type="component" value="Unassembled WGS sequence"/>
</dbReference>
<gene>
    <name evidence="1" type="ORF">DFH94DRAFT_846402</name>
</gene>
<feature type="non-terminal residue" evidence="1">
    <location>
        <position position="140"/>
    </location>
</feature>
<protein>
    <submittedName>
        <fullName evidence="1">Uncharacterized protein</fullName>
    </submittedName>
</protein>
<dbReference type="PROSITE" id="PS51257">
    <property type="entry name" value="PROKAR_LIPOPROTEIN"/>
    <property type="match status" value="1"/>
</dbReference>
<dbReference type="AlphaFoldDB" id="A0A9P5MRV1"/>
<name>A0A9P5MRV1_9AGAM</name>
<keyword evidence="2" id="KW-1185">Reference proteome</keyword>
<sequence>MRTFLSDTQAKNTCVFFGWGVGCKKPKDAISGPTFDQLALPTVAPTMTDQYDQLLCKSPPPPPPPTRKDNISQHISGATVEFAETLIRCLNVGGTRPEVGHGVFWPVGFEFASFQHLRICVGRSCHLKIWLKPRGTHMTL</sequence>
<reference evidence="1" key="2">
    <citation type="journal article" date="2020" name="Nat. Commun.">
        <title>Large-scale genome sequencing of mycorrhizal fungi provides insights into the early evolution of symbiotic traits.</title>
        <authorList>
            <person name="Miyauchi S."/>
            <person name="Kiss E."/>
            <person name="Kuo A."/>
            <person name="Drula E."/>
            <person name="Kohler A."/>
            <person name="Sanchez-Garcia M."/>
            <person name="Morin E."/>
            <person name="Andreopoulos B."/>
            <person name="Barry K.W."/>
            <person name="Bonito G."/>
            <person name="Buee M."/>
            <person name="Carver A."/>
            <person name="Chen C."/>
            <person name="Cichocki N."/>
            <person name="Clum A."/>
            <person name="Culley D."/>
            <person name="Crous P.W."/>
            <person name="Fauchery L."/>
            <person name="Girlanda M."/>
            <person name="Hayes R.D."/>
            <person name="Keri Z."/>
            <person name="LaButti K."/>
            <person name="Lipzen A."/>
            <person name="Lombard V."/>
            <person name="Magnuson J."/>
            <person name="Maillard F."/>
            <person name="Murat C."/>
            <person name="Nolan M."/>
            <person name="Ohm R.A."/>
            <person name="Pangilinan J."/>
            <person name="Pereira M.F."/>
            <person name="Perotto S."/>
            <person name="Peter M."/>
            <person name="Pfister S."/>
            <person name="Riley R."/>
            <person name="Sitrit Y."/>
            <person name="Stielow J.B."/>
            <person name="Szollosi G."/>
            <person name="Zifcakova L."/>
            <person name="Stursova M."/>
            <person name="Spatafora J.W."/>
            <person name="Tedersoo L."/>
            <person name="Vaario L.M."/>
            <person name="Yamada A."/>
            <person name="Yan M."/>
            <person name="Wang P."/>
            <person name="Xu J."/>
            <person name="Bruns T."/>
            <person name="Baldrian P."/>
            <person name="Vilgalys R."/>
            <person name="Dunand C."/>
            <person name="Henrissat B."/>
            <person name="Grigoriev I.V."/>
            <person name="Hibbett D."/>
            <person name="Nagy L.G."/>
            <person name="Martin F.M."/>
        </authorList>
    </citation>
    <scope>NUCLEOTIDE SEQUENCE</scope>
    <source>
        <strain evidence="1">Prilba</strain>
    </source>
</reference>
<dbReference type="EMBL" id="WHVB01000015">
    <property type="protein sequence ID" value="KAF8476338.1"/>
    <property type="molecule type" value="Genomic_DNA"/>
</dbReference>
<comment type="caution">
    <text evidence="1">The sequence shown here is derived from an EMBL/GenBank/DDBJ whole genome shotgun (WGS) entry which is preliminary data.</text>
</comment>
<organism evidence="1 2">
    <name type="scientific">Russula ochroleuca</name>
    <dbReference type="NCBI Taxonomy" id="152965"/>
    <lineage>
        <taxon>Eukaryota</taxon>
        <taxon>Fungi</taxon>
        <taxon>Dikarya</taxon>
        <taxon>Basidiomycota</taxon>
        <taxon>Agaricomycotina</taxon>
        <taxon>Agaricomycetes</taxon>
        <taxon>Russulales</taxon>
        <taxon>Russulaceae</taxon>
        <taxon>Russula</taxon>
    </lineage>
</organism>
<evidence type="ECO:0000313" key="2">
    <source>
        <dbReference type="Proteomes" id="UP000759537"/>
    </source>
</evidence>
<evidence type="ECO:0000313" key="1">
    <source>
        <dbReference type="EMBL" id="KAF8476338.1"/>
    </source>
</evidence>
<reference evidence="1" key="1">
    <citation type="submission" date="2019-10" db="EMBL/GenBank/DDBJ databases">
        <authorList>
            <consortium name="DOE Joint Genome Institute"/>
            <person name="Kuo A."/>
            <person name="Miyauchi S."/>
            <person name="Kiss E."/>
            <person name="Drula E."/>
            <person name="Kohler A."/>
            <person name="Sanchez-Garcia M."/>
            <person name="Andreopoulos B."/>
            <person name="Barry K.W."/>
            <person name="Bonito G."/>
            <person name="Buee M."/>
            <person name="Carver A."/>
            <person name="Chen C."/>
            <person name="Cichocki N."/>
            <person name="Clum A."/>
            <person name="Culley D."/>
            <person name="Crous P.W."/>
            <person name="Fauchery L."/>
            <person name="Girlanda M."/>
            <person name="Hayes R."/>
            <person name="Keri Z."/>
            <person name="LaButti K."/>
            <person name="Lipzen A."/>
            <person name="Lombard V."/>
            <person name="Magnuson J."/>
            <person name="Maillard F."/>
            <person name="Morin E."/>
            <person name="Murat C."/>
            <person name="Nolan M."/>
            <person name="Ohm R."/>
            <person name="Pangilinan J."/>
            <person name="Pereira M."/>
            <person name="Perotto S."/>
            <person name="Peter M."/>
            <person name="Riley R."/>
            <person name="Sitrit Y."/>
            <person name="Stielow B."/>
            <person name="Szollosi G."/>
            <person name="Zifcakova L."/>
            <person name="Stursova M."/>
            <person name="Spatafora J.W."/>
            <person name="Tedersoo L."/>
            <person name="Vaario L.-M."/>
            <person name="Yamada A."/>
            <person name="Yan M."/>
            <person name="Wang P."/>
            <person name="Xu J."/>
            <person name="Bruns T."/>
            <person name="Baldrian P."/>
            <person name="Vilgalys R."/>
            <person name="Henrissat B."/>
            <person name="Grigoriev I.V."/>
            <person name="Hibbett D."/>
            <person name="Nagy L.G."/>
            <person name="Martin F.M."/>
        </authorList>
    </citation>
    <scope>NUCLEOTIDE SEQUENCE</scope>
    <source>
        <strain evidence="1">Prilba</strain>
    </source>
</reference>
<accession>A0A9P5MRV1</accession>
<proteinExistence type="predicted"/>